<evidence type="ECO:0000313" key="11">
    <source>
        <dbReference type="Proteomes" id="UP000199648"/>
    </source>
</evidence>
<dbReference type="InterPro" id="IPR017896">
    <property type="entry name" value="4Fe4S_Fe-S-bd"/>
</dbReference>
<evidence type="ECO:0000259" key="9">
    <source>
        <dbReference type="Pfam" id="PF12801"/>
    </source>
</evidence>
<feature type="transmembrane region" description="Helical" evidence="8">
    <location>
        <begin position="185"/>
        <end position="202"/>
    </location>
</feature>
<feature type="compositionally biased region" description="Polar residues" evidence="7">
    <location>
        <begin position="317"/>
        <end position="327"/>
    </location>
</feature>
<feature type="domain" description="4Fe-4S ferredoxin-type" evidence="9">
    <location>
        <begin position="188"/>
        <end position="226"/>
    </location>
</feature>
<dbReference type="STRING" id="415747.SAMN03097708_01621"/>
<dbReference type="PANTHER" id="PTHR30176:SF3">
    <property type="entry name" value="FERREDOXIN-TYPE PROTEIN NAPH"/>
    <property type="match status" value="1"/>
</dbReference>
<evidence type="ECO:0000313" key="10">
    <source>
        <dbReference type="EMBL" id="SCZ58157.1"/>
    </source>
</evidence>
<dbReference type="GO" id="GO:0051539">
    <property type="term" value="F:4 iron, 4 sulfur cluster binding"/>
    <property type="evidence" value="ECO:0007669"/>
    <property type="project" value="UniProtKB-KW"/>
</dbReference>
<proteinExistence type="predicted"/>
<feature type="region of interest" description="Disordered" evidence="7">
    <location>
        <begin position="304"/>
        <end position="327"/>
    </location>
</feature>
<reference evidence="10 11" key="1">
    <citation type="submission" date="2016-10" db="EMBL/GenBank/DDBJ databases">
        <authorList>
            <person name="de Groot N.N."/>
        </authorList>
    </citation>
    <scope>NUCLEOTIDE SEQUENCE [LARGE SCALE GENOMIC DNA]</scope>
    <source>
        <strain evidence="10 11">HLD2</strain>
    </source>
</reference>
<accession>A0A1G5Q905</accession>
<keyword evidence="2" id="KW-0004">4Fe-4S</keyword>
<feature type="transmembrane region" description="Helical" evidence="8">
    <location>
        <begin position="67"/>
        <end position="87"/>
    </location>
</feature>
<feature type="domain" description="4Fe-4S ferredoxin-type" evidence="9">
    <location>
        <begin position="74"/>
        <end position="117"/>
    </location>
</feature>
<dbReference type="GO" id="GO:0005886">
    <property type="term" value="C:plasma membrane"/>
    <property type="evidence" value="ECO:0007669"/>
    <property type="project" value="TreeGrafter"/>
</dbReference>
<keyword evidence="5" id="KW-0408">Iron</keyword>
<evidence type="ECO:0000256" key="3">
    <source>
        <dbReference type="ARBA" id="ARBA00022723"/>
    </source>
</evidence>
<sequence length="345" mass="38644">MKQYTRETKRLWLRSAFFVLFVLAPPLDLFRFDLTLGHFFLFGYPWTLGIDRFAAGEIGAGGAAVQMALRGLLPIVLVVGGVIWVSWKYGRLYCGWLCPHFSVVETINALMRRAIGKLSVWDKRRLPEILPDGRRIRPSRIWWIPTLFAVVGFAFLWATALLTYLLPPAEVYGNLANLQPTRNQALFIGIGTLLFSIEFLYARHLFCRFGCAVGLFQSLAWMGNKKAMVVGFDRHRVKACTDCDNACDNACPMRLKPRSIKRRMFTCTQCARCLQACDQVMGGPRESLLHWVSGADALDVSDREFGRSDGRREGNRTPGTQSSRCGSNSDGGHLLCGLCDSANSS</sequence>
<dbReference type="InterPro" id="IPR051684">
    <property type="entry name" value="Electron_Trans/Redox"/>
</dbReference>
<keyword evidence="3" id="KW-0479">Metal-binding</keyword>
<gene>
    <name evidence="10" type="ORF">SAMN03097708_01621</name>
</gene>
<evidence type="ECO:0000256" key="8">
    <source>
        <dbReference type="SAM" id="Phobius"/>
    </source>
</evidence>
<feature type="transmembrane region" description="Helical" evidence="8">
    <location>
        <begin position="141"/>
        <end position="165"/>
    </location>
</feature>
<dbReference type="EMBL" id="FMWD01000004">
    <property type="protein sequence ID" value="SCZ58157.1"/>
    <property type="molecule type" value="Genomic_DNA"/>
</dbReference>
<feature type="compositionally biased region" description="Basic and acidic residues" evidence="7">
    <location>
        <begin position="304"/>
        <end position="315"/>
    </location>
</feature>
<evidence type="ECO:0000256" key="6">
    <source>
        <dbReference type="ARBA" id="ARBA00023014"/>
    </source>
</evidence>
<dbReference type="RefSeq" id="WP_092995125.1">
    <property type="nucleotide sequence ID" value="NZ_FMWD01000004.1"/>
</dbReference>
<evidence type="ECO:0000256" key="1">
    <source>
        <dbReference type="ARBA" id="ARBA00022448"/>
    </source>
</evidence>
<dbReference type="Pfam" id="PF12801">
    <property type="entry name" value="Fer4_5"/>
    <property type="match status" value="2"/>
</dbReference>
<protein>
    <submittedName>
        <fullName evidence="10">4Fe-4S binding domain-containing protein</fullName>
    </submittedName>
</protein>
<name>A0A1G5Q905_9GAMM</name>
<dbReference type="SUPFAM" id="SSF54862">
    <property type="entry name" value="4Fe-4S ferredoxins"/>
    <property type="match status" value="1"/>
</dbReference>
<dbReference type="GO" id="GO:0046872">
    <property type="term" value="F:metal ion binding"/>
    <property type="evidence" value="ECO:0007669"/>
    <property type="project" value="UniProtKB-KW"/>
</dbReference>
<evidence type="ECO:0000256" key="5">
    <source>
        <dbReference type="ARBA" id="ARBA00023004"/>
    </source>
</evidence>
<keyword evidence="8" id="KW-0472">Membrane</keyword>
<dbReference type="AlphaFoldDB" id="A0A1G5Q905"/>
<dbReference type="Proteomes" id="UP000199648">
    <property type="component" value="Unassembled WGS sequence"/>
</dbReference>
<keyword evidence="11" id="KW-1185">Reference proteome</keyword>
<evidence type="ECO:0000256" key="2">
    <source>
        <dbReference type="ARBA" id="ARBA00022485"/>
    </source>
</evidence>
<keyword evidence="8" id="KW-0812">Transmembrane</keyword>
<evidence type="ECO:0000256" key="4">
    <source>
        <dbReference type="ARBA" id="ARBA00022982"/>
    </source>
</evidence>
<feature type="transmembrane region" description="Helical" evidence="8">
    <location>
        <begin position="12"/>
        <end position="30"/>
    </location>
</feature>
<keyword evidence="6" id="KW-0411">Iron-sulfur</keyword>
<keyword evidence="8" id="KW-1133">Transmembrane helix</keyword>
<keyword evidence="4" id="KW-0249">Electron transport</keyword>
<organism evidence="10 11">
    <name type="scientific">Thiohalomonas denitrificans</name>
    <dbReference type="NCBI Taxonomy" id="415747"/>
    <lineage>
        <taxon>Bacteria</taxon>
        <taxon>Pseudomonadati</taxon>
        <taxon>Pseudomonadota</taxon>
        <taxon>Gammaproteobacteria</taxon>
        <taxon>Thiohalomonadales</taxon>
        <taxon>Thiohalomonadaceae</taxon>
        <taxon>Thiohalomonas</taxon>
    </lineage>
</organism>
<keyword evidence="1" id="KW-0813">Transport</keyword>
<dbReference type="PANTHER" id="PTHR30176">
    <property type="entry name" value="FERREDOXIN-TYPE PROTEIN NAPH"/>
    <property type="match status" value="1"/>
</dbReference>
<evidence type="ECO:0000256" key="7">
    <source>
        <dbReference type="SAM" id="MobiDB-lite"/>
    </source>
</evidence>
<dbReference type="OrthoDB" id="9806398at2"/>